<protein>
    <submittedName>
        <fullName evidence="3">Glycoside hydrolase family 15 protein</fullName>
    </submittedName>
</protein>
<organism evidence="3 4">
    <name type="scientific">Paracoccus liaowanqingii</name>
    <dbReference type="NCBI Taxonomy" id="2560053"/>
    <lineage>
        <taxon>Bacteria</taxon>
        <taxon>Pseudomonadati</taxon>
        <taxon>Pseudomonadota</taxon>
        <taxon>Alphaproteobacteria</taxon>
        <taxon>Rhodobacterales</taxon>
        <taxon>Paracoccaceae</taxon>
        <taxon>Paracoccus</taxon>
    </lineage>
</organism>
<accession>A0A4P7HM56</accession>
<keyword evidence="3" id="KW-0378">Hydrolase</keyword>
<dbReference type="GO" id="GO:0004553">
    <property type="term" value="F:hydrolase activity, hydrolyzing O-glycosyl compounds"/>
    <property type="evidence" value="ECO:0007669"/>
    <property type="project" value="TreeGrafter"/>
</dbReference>
<dbReference type="KEGG" id="plia:E4191_08690"/>
<gene>
    <name evidence="3" type="ORF">E4191_08690</name>
</gene>
<dbReference type="InterPro" id="IPR011613">
    <property type="entry name" value="GH15-like"/>
</dbReference>
<dbReference type="AlphaFoldDB" id="A0A4P7HM56"/>
<dbReference type="SUPFAM" id="SSF48208">
    <property type="entry name" value="Six-hairpin glycosidases"/>
    <property type="match status" value="1"/>
</dbReference>
<name>A0A4P7HM56_9RHOB</name>
<reference evidence="4" key="1">
    <citation type="submission" date="2019-03" db="EMBL/GenBank/DDBJ databases">
        <authorList>
            <person name="Li J."/>
        </authorList>
    </citation>
    <scope>NUCLEOTIDE SEQUENCE [LARGE SCALE GENOMIC DNA]</scope>
    <source>
        <strain evidence="4">2251</strain>
    </source>
</reference>
<dbReference type="Proteomes" id="UP000296374">
    <property type="component" value="Chromosome"/>
</dbReference>
<evidence type="ECO:0000313" key="4">
    <source>
        <dbReference type="Proteomes" id="UP000296374"/>
    </source>
</evidence>
<dbReference type="PANTHER" id="PTHR31616:SF0">
    <property type="entry name" value="GLUCAN 1,4-ALPHA-GLUCOSIDASE"/>
    <property type="match status" value="1"/>
</dbReference>
<dbReference type="EMBL" id="CP038439">
    <property type="protein sequence ID" value="QBX34780.1"/>
    <property type="molecule type" value="Genomic_DNA"/>
</dbReference>
<dbReference type="InterPro" id="IPR045582">
    <property type="entry name" value="Trehalase-like_N"/>
</dbReference>
<dbReference type="Pfam" id="PF00723">
    <property type="entry name" value="Glyco_hydro_15"/>
    <property type="match status" value="1"/>
</dbReference>
<dbReference type="InterPro" id="IPR012341">
    <property type="entry name" value="6hp_glycosidase-like_sf"/>
</dbReference>
<proteinExistence type="predicted"/>
<dbReference type="InterPro" id="IPR008928">
    <property type="entry name" value="6-hairpin_glycosidase_sf"/>
</dbReference>
<dbReference type="Pfam" id="PF19291">
    <property type="entry name" value="TREH_N"/>
    <property type="match status" value="1"/>
</dbReference>
<dbReference type="GO" id="GO:0005975">
    <property type="term" value="P:carbohydrate metabolic process"/>
    <property type="evidence" value="ECO:0007669"/>
    <property type="project" value="InterPro"/>
</dbReference>
<evidence type="ECO:0000313" key="3">
    <source>
        <dbReference type="EMBL" id="QBX34780.1"/>
    </source>
</evidence>
<sequence length="600" mass="66092">MIPVARDAAGFADLDSYAALGDGRSIALSGTDGGIDWWCVPNMDSPPLFDRLLAGSAPLQNGAQAGFFDITPRDARQVDRRYRPDSNVLETRFRGPGGVALLTESLNSGTAGRLPWCELARRVEVLEGRMSFDITLQLGHRAGLRSPYLSCRGPHETFHVGSVLGLFLHGDGVKITDQGDDRVTARLDLAAGQREILAIVAGASEPLVVPALADIDARIDLSDREWRDWCGSFAPDHPDRDFLVRQALALKMLLYAPSGAIAAAATTSLPERIGGDKNYDYRFAWVRDAGYVIASFLRLGVVIEAKAALTWLLNQLCAHGARVCFRLDGGVEETVRQVDLPGYRHSRPVLAGNRAAHQHQHGIYGDIFETVSVFTRAGNLIDARSAETLSHLADECADRWKLKDSGIWELPELEHYTMSKISCWQALNRAVELADAGQLPTTCRDRWSRERQRIADWIDANCWNEDLGAYVMHPGTTRLDASLTLAVRFDFDGHDRLRRTLDAIDRTLGADRHLHYRYTGMDQEEGCFLACSFWMVEARALLGQRDEARALMAGLRQTIADGPGILPEMIDPTTGAWLGNMPQGLSHLAALQASLTLQQA</sequence>
<feature type="domain" description="Trehalase-like N-terminal" evidence="2">
    <location>
        <begin position="14"/>
        <end position="94"/>
    </location>
</feature>
<evidence type="ECO:0000259" key="2">
    <source>
        <dbReference type="Pfam" id="PF19291"/>
    </source>
</evidence>
<evidence type="ECO:0000259" key="1">
    <source>
        <dbReference type="Pfam" id="PF00723"/>
    </source>
</evidence>
<dbReference type="Gene3D" id="1.50.10.10">
    <property type="match status" value="1"/>
</dbReference>
<feature type="domain" description="GH15-like" evidence="1">
    <location>
        <begin position="239"/>
        <end position="538"/>
    </location>
</feature>
<dbReference type="PANTHER" id="PTHR31616">
    <property type="entry name" value="TREHALASE"/>
    <property type="match status" value="1"/>
</dbReference>